<comment type="subcellular location">
    <subcellularLocation>
        <location evidence="1">Cytoplasm</location>
    </subcellularLocation>
</comment>
<feature type="compositionally biased region" description="Polar residues" evidence="5">
    <location>
        <begin position="450"/>
        <end position="466"/>
    </location>
</feature>
<dbReference type="InterPro" id="IPR036872">
    <property type="entry name" value="CH_dom_sf"/>
</dbReference>
<dbReference type="GO" id="GO:0031122">
    <property type="term" value="P:cytoplasmic microtubule organization"/>
    <property type="evidence" value="ECO:0007669"/>
    <property type="project" value="TreeGrafter"/>
</dbReference>
<feature type="compositionally biased region" description="Low complexity" evidence="5">
    <location>
        <begin position="193"/>
        <end position="204"/>
    </location>
</feature>
<proteinExistence type="predicted"/>
<evidence type="ECO:0000313" key="8">
    <source>
        <dbReference type="EMBL" id="TKA82509.1"/>
    </source>
</evidence>
<feature type="region of interest" description="Disordered" evidence="5">
    <location>
        <begin position="1"/>
        <end position="74"/>
    </location>
</feature>
<feature type="domain" description="HTH myb-type" evidence="7">
    <location>
        <begin position="62"/>
        <end position="116"/>
    </location>
</feature>
<evidence type="ECO:0000259" key="6">
    <source>
        <dbReference type="PROSITE" id="PS50090"/>
    </source>
</evidence>
<dbReference type="SUPFAM" id="SSF116907">
    <property type="entry name" value="Hook domain"/>
    <property type="match status" value="1"/>
</dbReference>
<feature type="compositionally biased region" description="Basic and acidic residues" evidence="5">
    <location>
        <begin position="729"/>
        <end position="745"/>
    </location>
</feature>
<dbReference type="Gene3D" id="1.10.287.1490">
    <property type="match status" value="1"/>
</dbReference>
<feature type="compositionally biased region" description="Polar residues" evidence="5">
    <location>
        <begin position="212"/>
        <end position="225"/>
    </location>
</feature>
<dbReference type="AlphaFoldDB" id="A0A4V5NKX7"/>
<dbReference type="Pfam" id="PF19047">
    <property type="entry name" value="HOOK_N"/>
    <property type="match status" value="1"/>
</dbReference>
<evidence type="ECO:0000256" key="2">
    <source>
        <dbReference type="ARBA" id="ARBA00022490"/>
    </source>
</evidence>
<evidence type="ECO:0000259" key="7">
    <source>
        <dbReference type="PROSITE" id="PS51294"/>
    </source>
</evidence>
<dbReference type="SUPFAM" id="SSF46689">
    <property type="entry name" value="Homeodomain-like"/>
    <property type="match status" value="1"/>
</dbReference>
<dbReference type="OrthoDB" id="2129491at2759"/>
<dbReference type="Gene3D" id="1.10.10.60">
    <property type="entry name" value="Homeodomain-like"/>
    <property type="match status" value="1"/>
</dbReference>
<dbReference type="GO" id="GO:0005815">
    <property type="term" value="C:microtubule organizing center"/>
    <property type="evidence" value="ECO:0007669"/>
    <property type="project" value="TreeGrafter"/>
</dbReference>
<evidence type="ECO:0000256" key="5">
    <source>
        <dbReference type="SAM" id="MobiDB-lite"/>
    </source>
</evidence>
<dbReference type="Gene3D" id="1.10.418.10">
    <property type="entry name" value="Calponin-like domain"/>
    <property type="match status" value="1"/>
</dbReference>
<name>A0A4V5NKX7_9PEZI</name>
<feature type="compositionally biased region" description="Pro residues" evidence="5">
    <location>
        <begin position="8"/>
        <end position="19"/>
    </location>
</feature>
<dbReference type="PROSITE" id="PS51294">
    <property type="entry name" value="HTH_MYB"/>
    <property type="match status" value="1"/>
</dbReference>
<dbReference type="GO" id="GO:0005737">
    <property type="term" value="C:cytoplasm"/>
    <property type="evidence" value="ECO:0007669"/>
    <property type="project" value="UniProtKB-SubCell"/>
</dbReference>
<organism evidence="8 9">
    <name type="scientific">Friedmanniomyces simplex</name>
    <dbReference type="NCBI Taxonomy" id="329884"/>
    <lineage>
        <taxon>Eukaryota</taxon>
        <taxon>Fungi</taxon>
        <taxon>Dikarya</taxon>
        <taxon>Ascomycota</taxon>
        <taxon>Pezizomycotina</taxon>
        <taxon>Dothideomycetes</taxon>
        <taxon>Dothideomycetidae</taxon>
        <taxon>Mycosphaerellales</taxon>
        <taxon>Teratosphaeriaceae</taxon>
        <taxon>Friedmanniomyces</taxon>
    </lineage>
</organism>
<evidence type="ECO:0000256" key="1">
    <source>
        <dbReference type="ARBA" id="ARBA00004496"/>
    </source>
</evidence>
<dbReference type="STRING" id="329884.A0A4V5NKX7"/>
<dbReference type="InterPro" id="IPR001005">
    <property type="entry name" value="SANT/Myb"/>
</dbReference>
<dbReference type="Proteomes" id="UP000309340">
    <property type="component" value="Unassembled WGS sequence"/>
</dbReference>
<feature type="region of interest" description="Disordered" evidence="5">
    <location>
        <begin position="718"/>
        <end position="745"/>
    </location>
</feature>
<feature type="region of interest" description="Disordered" evidence="5">
    <location>
        <begin position="776"/>
        <end position="805"/>
    </location>
</feature>
<keyword evidence="9" id="KW-1185">Reference proteome</keyword>
<feature type="domain" description="Myb-like" evidence="6">
    <location>
        <begin position="63"/>
        <end position="112"/>
    </location>
</feature>
<dbReference type="GO" id="GO:0051959">
    <property type="term" value="F:dynein light intermediate chain binding"/>
    <property type="evidence" value="ECO:0007669"/>
    <property type="project" value="TreeGrafter"/>
</dbReference>
<dbReference type="Pfam" id="PF00249">
    <property type="entry name" value="Myb_DNA-binding"/>
    <property type="match status" value="1"/>
</dbReference>
<dbReference type="InterPro" id="IPR043936">
    <property type="entry name" value="HOOK_N"/>
</dbReference>
<reference evidence="8 9" key="1">
    <citation type="submission" date="2017-03" db="EMBL/GenBank/DDBJ databases">
        <title>Genomes of endolithic fungi from Antarctica.</title>
        <authorList>
            <person name="Coleine C."/>
            <person name="Masonjones S."/>
            <person name="Stajich J.E."/>
        </authorList>
    </citation>
    <scope>NUCLEOTIDE SEQUENCE [LARGE SCALE GENOMIC DNA]</scope>
    <source>
        <strain evidence="8 9">CCFEE 5184</strain>
    </source>
</reference>
<keyword evidence="3 4" id="KW-0175">Coiled coil</keyword>
<keyword evidence="2" id="KW-0963">Cytoplasm</keyword>
<feature type="region of interest" description="Disordered" evidence="5">
    <location>
        <begin position="181"/>
        <end position="266"/>
    </location>
</feature>
<gene>
    <name evidence="8" type="ORF">B0A55_01227</name>
</gene>
<dbReference type="PANTHER" id="PTHR18947">
    <property type="entry name" value="HOOK PROTEINS"/>
    <property type="match status" value="1"/>
</dbReference>
<comment type="caution">
    <text evidence="8">The sequence shown here is derived from an EMBL/GenBank/DDBJ whole genome shotgun (WGS) entry which is preliminary data.</text>
</comment>
<dbReference type="SMART" id="SM00717">
    <property type="entry name" value="SANT"/>
    <property type="match status" value="1"/>
</dbReference>
<dbReference type="PROSITE" id="PS50090">
    <property type="entry name" value="MYB_LIKE"/>
    <property type="match status" value="1"/>
</dbReference>
<protein>
    <recommendedName>
        <fullName evidence="10">Myb-like domain-containing protein</fullName>
    </recommendedName>
</protein>
<dbReference type="GO" id="GO:0008017">
    <property type="term" value="F:microtubule binding"/>
    <property type="evidence" value="ECO:0007669"/>
    <property type="project" value="TreeGrafter"/>
</dbReference>
<feature type="compositionally biased region" description="Basic and acidic residues" evidence="5">
    <location>
        <begin position="776"/>
        <end position="799"/>
    </location>
</feature>
<accession>A0A4V5NKX7</accession>
<dbReference type="EMBL" id="NAJQ01000033">
    <property type="protein sequence ID" value="TKA82509.1"/>
    <property type="molecule type" value="Genomic_DNA"/>
</dbReference>
<dbReference type="InterPro" id="IPR009057">
    <property type="entry name" value="Homeodomain-like_sf"/>
</dbReference>
<dbReference type="InterPro" id="IPR017930">
    <property type="entry name" value="Myb_dom"/>
</dbReference>
<feature type="region of interest" description="Disordered" evidence="5">
    <location>
        <begin position="431"/>
        <end position="474"/>
    </location>
</feature>
<sequence length="873" mass="98295">MMQTLQYPPYPPAGPPMYPPMAGYTSYPPGSLPDPRLPPINLSHTGPSNKRLAPPQPHPAESPAKKKQSKWTADEDASIVELRGNGMKWEDVSKHLPGRSAISCRLRFQNYLERRSEWDEEKKNKLARLYERFKKDMWEKIAKEMQLPWRAAEAMHWQIGEVEMAQRANVPVFHLAGQTSLVGQPPGGAGEVPAGTTTSPSSATVLGPAVSCSHTHNHSLPQLPQSYAHPISPEQARLRRNSNGSSPSAAESLRRRADSARSVAATSSLTRTLLPPLGDMTDEGSLGASLLQWVDSFEMAGKSERWEELSNGQKLWSIVQEVDAEYFAGTLPEPEVEASGDWTRKWQNLKHVERQISTYYRDVCNGQDGLATDSVPDLKAIAASGSRRDLERLIMIIIRAAMASPESNERMAHKLMGLGRERAMVIANELRGMEEPEYGESEPASRDESAYQSEQELPTEQSQANGNKGRHASYNDPMLEREEELLQAQATIDKLQASQAAAQRQLQELRQDKERLQEAFDEYRAEINGKGHKAGGNDEFKKLQRQADNDRAYIEDLESQMQSSRATIESYESQAERLKLDGEASQKLRDDLQILKADNEELNQKVRANENLRKKIQALQEHERANTSLKEELKSANERLADLDQLRQVQAGLEKEIIEKKGLIRNQEYQINELTTTRKHAEYDARVLAQKLEAARERNDRDHEALEELRLKLQDSTADGFGVGETPMEQDRRLDDGEAERRTIEQDESKHLAEKLAMLEQQLEAADARLRQTAERNATLEEEKRSSAAVDSEARRKAEQQVSAHEGTIAELRQQLVLASRRQEHPNGGPAAEDLAALQRENRLMSTAWRRHEPKSWIGKQRALVGPSTGLQR</sequence>
<dbReference type="GO" id="GO:0030705">
    <property type="term" value="P:cytoskeleton-dependent intracellular transport"/>
    <property type="evidence" value="ECO:0007669"/>
    <property type="project" value="InterPro"/>
</dbReference>
<feature type="coiled-coil region" evidence="4">
    <location>
        <begin position="478"/>
        <end position="646"/>
    </location>
</feature>
<evidence type="ECO:0000313" key="9">
    <source>
        <dbReference type="Proteomes" id="UP000309340"/>
    </source>
</evidence>
<evidence type="ECO:0000256" key="4">
    <source>
        <dbReference type="SAM" id="Coils"/>
    </source>
</evidence>
<dbReference type="CDD" id="cd00167">
    <property type="entry name" value="SANT"/>
    <property type="match status" value="1"/>
</dbReference>
<evidence type="ECO:0000256" key="3">
    <source>
        <dbReference type="ARBA" id="ARBA00023054"/>
    </source>
</evidence>
<evidence type="ECO:0008006" key="10">
    <source>
        <dbReference type="Google" id="ProtNLM"/>
    </source>
</evidence>
<dbReference type="CDD" id="cd22211">
    <property type="entry name" value="HkD_SF"/>
    <property type="match status" value="1"/>
</dbReference>
<dbReference type="PANTHER" id="PTHR18947:SF28">
    <property type="entry name" value="GIRDIN, ISOFORM A"/>
    <property type="match status" value="1"/>
</dbReference>